<sequence length="114" mass="12517">MLAIDKNTQQATSLPCQIYGVLPFGPESGLIEVVHNTVTLDQVLDSLYKDVGIRRLSDEEFSTYNNATGPARKEMLKKLISERIGDRSGANILVDRNTGEATGIDVSHMFDAAY</sequence>
<feature type="domain" description="PI3K/PI4K catalytic" evidence="1">
    <location>
        <begin position="1"/>
        <end position="114"/>
    </location>
</feature>
<dbReference type="PROSITE" id="PS50290">
    <property type="entry name" value="PI3_4_KINASE_3"/>
    <property type="match status" value="1"/>
</dbReference>
<evidence type="ECO:0000259" key="1">
    <source>
        <dbReference type="PROSITE" id="PS50290"/>
    </source>
</evidence>
<dbReference type="InterPro" id="IPR011009">
    <property type="entry name" value="Kinase-like_dom_sf"/>
</dbReference>
<organism evidence="2 3">
    <name type="scientific">Podila minutissima</name>
    <dbReference type="NCBI Taxonomy" id="64525"/>
    <lineage>
        <taxon>Eukaryota</taxon>
        <taxon>Fungi</taxon>
        <taxon>Fungi incertae sedis</taxon>
        <taxon>Mucoromycota</taxon>
        <taxon>Mortierellomycotina</taxon>
        <taxon>Mortierellomycetes</taxon>
        <taxon>Mortierellales</taxon>
        <taxon>Mortierellaceae</taxon>
        <taxon>Podila</taxon>
    </lineage>
</organism>
<comment type="caution">
    <text evidence="2">The sequence shown here is derived from an EMBL/GenBank/DDBJ whole genome shotgun (WGS) entry which is preliminary data.</text>
</comment>
<dbReference type="Proteomes" id="UP000696485">
    <property type="component" value="Unassembled WGS sequence"/>
</dbReference>
<accession>A0A9P5VPK6</accession>
<dbReference type="InterPro" id="IPR000403">
    <property type="entry name" value="PI3/4_kinase_cat_dom"/>
</dbReference>
<name>A0A9P5VPK6_9FUNG</name>
<gene>
    <name evidence="2" type="ORF">BG006_009932</name>
</gene>
<evidence type="ECO:0000313" key="2">
    <source>
        <dbReference type="EMBL" id="KAF9336041.1"/>
    </source>
</evidence>
<keyword evidence="3" id="KW-1185">Reference proteome</keyword>
<evidence type="ECO:0000313" key="3">
    <source>
        <dbReference type="Proteomes" id="UP000696485"/>
    </source>
</evidence>
<reference evidence="2" key="1">
    <citation type="journal article" date="2020" name="Fungal Divers.">
        <title>Resolving the Mortierellaceae phylogeny through synthesis of multi-gene phylogenetics and phylogenomics.</title>
        <authorList>
            <person name="Vandepol N."/>
            <person name="Liber J."/>
            <person name="Desiro A."/>
            <person name="Na H."/>
            <person name="Kennedy M."/>
            <person name="Barry K."/>
            <person name="Grigoriev I.V."/>
            <person name="Miller A.N."/>
            <person name="O'Donnell K."/>
            <person name="Stajich J.E."/>
            <person name="Bonito G."/>
        </authorList>
    </citation>
    <scope>NUCLEOTIDE SEQUENCE</scope>
    <source>
        <strain evidence="2">NVP1</strain>
    </source>
</reference>
<dbReference type="SUPFAM" id="SSF56112">
    <property type="entry name" value="Protein kinase-like (PK-like)"/>
    <property type="match status" value="1"/>
</dbReference>
<proteinExistence type="predicted"/>
<dbReference type="AlphaFoldDB" id="A0A9P5VPK6"/>
<protein>
    <recommendedName>
        <fullName evidence="1">PI3K/PI4K catalytic domain-containing protein</fullName>
    </recommendedName>
</protein>
<dbReference type="EMBL" id="JAAAUY010000075">
    <property type="protein sequence ID" value="KAF9336041.1"/>
    <property type="molecule type" value="Genomic_DNA"/>
</dbReference>